<feature type="compositionally biased region" description="Polar residues" evidence="1">
    <location>
        <begin position="884"/>
        <end position="893"/>
    </location>
</feature>
<protein>
    <recommendedName>
        <fullName evidence="4">Dystroglycan-type cadherin-like domain-containing protein</fullName>
    </recommendedName>
</protein>
<dbReference type="Gene3D" id="2.60.40.10">
    <property type="entry name" value="Immunoglobulins"/>
    <property type="match status" value="2"/>
</dbReference>
<dbReference type="OrthoDB" id="414243at2759"/>
<dbReference type="GO" id="GO:0005509">
    <property type="term" value="F:calcium ion binding"/>
    <property type="evidence" value="ECO:0007669"/>
    <property type="project" value="InterPro"/>
</dbReference>
<dbReference type="InterPro" id="IPR013783">
    <property type="entry name" value="Ig-like_fold"/>
</dbReference>
<evidence type="ECO:0000256" key="1">
    <source>
        <dbReference type="SAM" id="MobiDB-lite"/>
    </source>
</evidence>
<feature type="signal peptide" evidence="3">
    <location>
        <begin position="1"/>
        <end position="18"/>
    </location>
</feature>
<dbReference type="InParanoid" id="A0A165LVI2"/>
<dbReference type="SMART" id="SM00736">
    <property type="entry name" value="CADG"/>
    <property type="match status" value="2"/>
</dbReference>
<dbReference type="Proteomes" id="UP000077266">
    <property type="component" value="Unassembled WGS sequence"/>
</dbReference>
<dbReference type="InterPro" id="IPR006644">
    <property type="entry name" value="Cadg"/>
</dbReference>
<feature type="domain" description="Dystroglycan-type cadherin-like" evidence="4">
    <location>
        <begin position="24"/>
        <end position="124"/>
    </location>
</feature>
<feature type="region of interest" description="Disordered" evidence="1">
    <location>
        <begin position="873"/>
        <end position="896"/>
    </location>
</feature>
<feature type="compositionally biased region" description="Low complexity" evidence="1">
    <location>
        <begin position="664"/>
        <end position="682"/>
    </location>
</feature>
<dbReference type="InterPro" id="IPR015919">
    <property type="entry name" value="Cadherin-like_sf"/>
</dbReference>
<dbReference type="STRING" id="1314781.A0A165LVI2"/>
<feature type="compositionally biased region" description="Basic and acidic residues" evidence="1">
    <location>
        <begin position="632"/>
        <end position="646"/>
    </location>
</feature>
<feature type="chain" id="PRO_5007862070" description="Dystroglycan-type cadherin-like domain-containing protein" evidence="3">
    <location>
        <begin position="19"/>
        <end position="955"/>
    </location>
</feature>
<dbReference type="EMBL" id="KV425919">
    <property type="protein sequence ID" value="KZV98385.1"/>
    <property type="molecule type" value="Genomic_DNA"/>
</dbReference>
<dbReference type="Pfam" id="PF05345">
    <property type="entry name" value="He_PIG"/>
    <property type="match status" value="2"/>
</dbReference>
<evidence type="ECO:0000259" key="4">
    <source>
        <dbReference type="SMART" id="SM00736"/>
    </source>
</evidence>
<dbReference type="GO" id="GO:0016020">
    <property type="term" value="C:membrane"/>
    <property type="evidence" value="ECO:0007669"/>
    <property type="project" value="InterPro"/>
</dbReference>
<proteinExistence type="predicted"/>
<feature type="domain" description="Dystroglycan-type cadherin-like" evidence="4">
    <location>
        <begin position="153"/>
        <end position="248"/>
    </location>
</feature>
<keyword evidence="3" id="KW-0732">Signal</keyword>
<feature type="transmembrane region" description="Helical" evidence="2">
    <location>
        <begin position="473"/>
        <end position="494"/>
    </location>
</feature>
<organism evidence="5 6">
    <name type="scientific">Exidia glandulosa HHB12029</name>
    <dbReference type="NCBI Taxonomy" id="1314781"/>
    <lineage>
        <taxon>Eukaryota</taxon>
        <taxon>Fungi</taxon>
        <taxon>Dikarya</taxon>
        <taxon>Basidiomycota</taxon>
        <taxon>Agaricomycotina</taxon>
        <taxon>Agaricomycetes</taxon>
        <taxon>Auriculariales</taxon>
        <taxon>Exidiaceae</taxon>
        <taxon>Exidia</taxon>
    </lineage>
</organism>
<evidence type="ECO:0000313" key="5">
    <source>
        <dbReference type="EMBL" id="KZV98385.1"/>
    </source>
</evidence>
<keyword evidence="2" id="KW-0472">Membrane</keyword>
<sequence>MWVLPALIAAAFAPPSLAAPSSTTVARPLQSLLPPVARVDEHFNFTVPKTAFASASDASLIYNVTGLPAWATFDNLTLSFTGTPRPSDVATSLVTLMAASGSAVAQDAFRLVVSSAARPTLHAPLADQLAPSNASTFSNTTAVLSSAFPLPKTPGVRIPPGWSFSLGLDPHSCTSSRSRLYYGATLADGGALPSWLKFSNKTLTFSGATPRSVLVQSFDLRFVCSDVPDSAAVEQRFTVVVAPQSHLLEARAPLQEISAVAYGAVQYGVKAACTDALYVDGMRVAEEEIASLDLDVPESLSWLTWSSDDGILRGQASSGVVEGVTNISIALRSTFNTSTSLTLPVHIYPFLFADHSLPSVQPDASTQVDVTASSLLASAASNLDTLALSVSLDPSEAGSWLTFDNATLSGHVPRDVTYPSVLVTLFAKDASWPDGATSVATFTIDTSSTSTHPPVGSQQPDAGAGDTNGRRKLIIALAVTLPLLALLLLLLCLARRQRRTREKKPDIPAISITASRSWPHLNINLFGAGGRHSMGSDAAKKLSISGGSQISHTSSWLVGTDGHFSVLTPRIGALDGNALPGLGSFEVISLTALGSHSRLTTPKHDTPRTPPPGEGTPRRLALVRALDPEMSDEIKKRRTSEEVRALEEEEEQIVFASPTRSDFDATSDSSTSSFKWTSPSVSLHSRADLDTLNSRSNSGSGSRSGSGSERSLPRPRPDFRPGSRRYLSTRRTQGHGGQDAIGRSQQTIQLPGTAFGSMGDLSDVASDDEDDVSCIRVASLVPVGGTPTPVREVAVQQVHVEGTPDSRDSLDRTLFGLGYPPEALSQVFPGSRDSQPLVDLPSIRLVTPPSSPSPRERDAPQVVRARVGQRFRFHPQLNPPPAMTPSSGRSSPTRARYVPEGDVPAWLRWDEDELAFWGAPGAQDVASTQIQIVERIARRERDVVVGRVLVVVVKD</sequence>
<keyword evidence="6" id="KW-1185">Reference proteome</keyword>
<dbReference type="AlphaFoldDB" id="A0A165LVI2"/>
<feature type="compositionally biased region" description="Basic and acidic residues" evidence="1">
    <location>
        <begin position="711"/>
        <end position="721"/>
    </location>
</feature>
<name>A0A165LVI2_EXIGL</name>
<accession>A0A165LVI2</accession>
<dbReference type="SUPFAM" id="SSF49313">
    <property type="entry name" value="Cadherin-like"/>
    <property type="match status" value="2"/>
</dbReference>
<keyword evidence="2" id="KW-0812">Transmembrane</keyword>
<evidence type="ECO:0000256" key="2">
    <source>
        <dbReference type="SAM" id="Phobius"/>
    </source>
</evidence>
<feature type="region of interest" description="Disordered" evidence="1">
    <location>
        <begin position="596"/>
        <end position="745"/>
    </location>
</feature>
<gene>
    <name evidence="5" type="ORF">EXIGLDRAFT_832190</name>
</gene>
<feature type="compositionally biased region" description="Low complexity" evidence="1">
    <location>
        <begin position="692"/>
        <end position="710"/>
    </location>
</feature>
<evidence type="ECO:0000256" key="3">
    <source>
        <dbReference type="SAM" id="SignalP"/>
    </source>
</evidence>
<reference evidence="5 6" key="1">
    <citation type="journal article" date="2016" name="Mol. Biol. Evol.">
        <title>Comparative Genomics of Early-Diverging Mushroom-Forming Fungi Provides Insights into the Origins of Lignocellulose Decay Capabilities.</title>
        <authorList>
            <person name="Nagy L.G."/>
            <person name="Riley R."/>
            <person name="Tritt A."/>
            <person name="Adam C."/>
            <person name="Daum C."/>
            <person name="Floudas D."/>
            <person name="Sun H."/>
            <person name="Yadav J.S."/>
            <person name="Pangilinan J."/>
            <person name="Larsson K.H."/>
            <person name="Matsuura K."/>
            <person name="Barry K."/>
            <person name="Labutti K."/>
            <person name="Kuo R."/>
            <person name="Ohm R.A."/>
            <person name="Bhattacharya S.S."/>
            <person name="Shirouzu T."/>
            <person name="Yoshinaga Y."/>
            <person name="Martin F.M."/>
            <person name="Grigoriev I.V."/>
            <person name="Hibbett D.S."/>
        </authorList>
    </citation>
    <scope>NUCLEOTIDE SEQUENCE [LARGE SCALE GENOMIC DNA]</scope>
    <source>
        <strain evidence="5 6">HHB12029</strain>
    </source>
</reference>
<evidence type="ECO:0000313" key="6">
    <source>
        <dbReference type="Proteomes" id="UP000077266"/>
    </source>
</evidence>
<keyword evidence="2" id="KW-1133">Transmembrane helix</keyword>